<dbReference type="InterPro" id="IPR001537">
    <property type="entry name" value="SpoU_MeTrfase"/>
</dbReference>
<dbReference type="CDD" id="cd18109">
    <property type="entry name" value="SpoU-like_RNA-MTase"/>
    <property type="match status" value="1"/>
</dbReference>
<dbReference type="Pfam" id="PF22435">
    <property type="entry name" value="MRM3-like_sub_bind"/>
    <property type="match status" value="1"/>
</dbReference>
<dbReference type="EMBL" id="FNRL01000005">
    <property type="protein sequence ID" value="SEA31577.1"/>
    <property type="molecule type" value="Genomic_DNA"/>
</dbReference>
<dbReference type="RefSeq" id="WP_089760216.1">
    <property type="nucleotide sequence ID" value="NZ_BKAT01000013.1"/>
</dbReference>
<protein>
    <submittedName>
        <fullName evidence="6">RNA methyltransferase, TrmH family</fullName>
    </submittedName>
</protein>
<keyword evidence="3 6" id="KW-0808">Transferase</keyword>
<keyword evidence="2 6" id="KW-0489">Methyltransferase</keyword>
<name>A0A1H4A6M5_9BACT</name>
<dbReference type="AlphaFoldDB" id="A0A1H4A6M5"/>
<dbReference type="STRING" id="408074.SAMN05660909_01502"/>
<dbReference type="Proteomes" id="UP000199656">
    <property type="component" value="Unassembled WGS sequence"/>
</dbReference>
<dbReference type="GO" id="GO:0003723">
    <property type="term" value="F:RNA binding"/>
    <property type="evidence" value="ECO:0007669"/>
    <property type="project" value="InterPro"/>
</dbReference>
<evidence type="ECO:0000313" key="7">
    <source>
        <dbReference type="Proteomes" id="UP000199656"/>
    </source>
</evidence>
<dbReference type="GO" id="GO:0006396">
    <property type="term" value="P:RNA processing"/>
    <property type="evidence" value="ECO:0007669"/>
    <property type="project" value="InterPro"/>
</dbReference>
<dbReference type="InterPro" id="IPR053888">
    <property type="entry name" value="MRM3-like_sub_bind"/>
</dbReference>
<evidence type="ECO:0000256" key="3">
    <source>
        <dbReference type="ARBA" id="ARBA00022679"/>
    </source>
</evidence>
<dbReference type="Pfam" id="PF00588">
    <property type="entry name" value="SpoU_methylase"/>
    <property type="match status" value="1"/>
</dbReference>
<dbReference type="InterPro" id="IPR051259">
    <property type="entry name" value="rRNA_Methyltransferase"/>
</dbReference>
<evidence type="ECO:0000259" key="4">
    <source>
        <dbReference type="Pfam" id="PF00588"/>
    </source>
</evidence>
<accession>A0A1H4A6M5</accession>
<dbReference type="InterPro" id="IPR029064">
    <property type="entry name" value="Ribosomal_eL30-like_sf"/>
</dbReference>
<evidence type="ECO:0000259" key="5">
    <source>
        <dbReference type="Pfam" id="PF22435"/>
    </source>
</evidence>
<reference evidence="7" key="1">
    <citation type="submission" date="2016-10" db="EMBL/GenBank/DDBJ databases">
        <authorList>
            <person name="Varghese N."/>
            <person name="Submissions S."/>
        </authorList>
    </citation>
    <scope>NUCLEOTIDE SEQUENCE [LARGE SCALE GENOMIC DNA]</scope>
    <source>
        <strain evidence="7">DSM 23920</strain>
    </source>
</reference>
<dbReference type="Gene3D" id="3.30.1330.30">
    <property type="match status" value="1"/>
</dbReference>
<evidence type="ECO:0000256" key="1">
    <source>
        <dbReference type="ARBA" id="ARBA00007228"/>
    </source>
</evidence>
<evidence type="ECO:0000256" key="2">
    <source>
        <dbReference type="ARBA" id="ARBA00022603"/>
    </source>
</evidence>
<dbReference type="PANTHER" id="PTHR43191:SF2">
    <property type="entry name" value="RRNA METHYLTRANSFERASE 3, MITOCHONDRIAL"/>
    <property type="match status" value="1"/>
</dbReference>
<dbReference type="Gene3D" id="3.40.1280.10">
    <property type="match status" value="1"/>
</dbReference>
<dbReference type="SUPFAM" id="SSF55315">
    <property type="entry name" value="L30e-like"/>
    <property type="match status" value="1"/>
</dbReference>
<proteinExistence type="inferred from homology"/>
<keyword evidence="7" id="KW-1185">Reference proteome</keyword>
<organism evidence="6 7">
    <name type="scientific">Chitinophaga terrae</name>
    <name type="common">ex Kim and Jung 2007</name>
    <dbReference type="NCBI Taxonomy" id="408074"/>
    <lineage>
        <taxon>Bacteria</taxon>
        <taxon>Pseudomonadati</taxon>
        <taxon>Bacteroidota</taxon>
        <taxon>Chitinophagia</taxon>
        <taxon>Chitinophagales</taxon>
        <taxon>Chitinophagaceae</taxon>
        <taxon>Chitinophaga</taxon>
    </lineage>
</organism>
<dbReference type="GO" id="GO:0032259">
    <property type="term" value="P:methylation"/>
    <property type="evidence" value="ECO:0007669"/>
    <property type="project" value="UniProtKB-KW"/>
</dbReference>
<dbReference type="GO" id="GO:0008173">
    <property type="term" value="F:RNA methyltransferase activity"/>
    <property type="evidence" value="ECO:0007669"/>
    <property type="project" value="InterPro"/>
</dbReference>
<dbReference type="InterPro" id="IPR029028">
    <property type="entry name" value="Alpha/beta_knot_MTases"/>
</dbReference>
<feature type="domain" description="MRM3-like substrate binding" evidence="5">
    <location>
        <begin position="5"/>
        <end position="90"/>
    </location>
</feature>
<dbReference type="InterPro" id="IPR029026">
    <property type="entry name" value="tRNA_m1G_MTases_N"/>
</dbReference>
<dbReference type="SUPFAM" id="SSF75217">
    <property type="entry name" value="alpha/beta knot"/>
    <property type="match status" value="1"/>
</dbReference>
<gene>
    <name evidence="6" type="ORF">SAMN05660909_01502</name>
</gene>
<dbReference type="OrthoDB" id="9785673at2"/>
<feature type="domain" description="tRNA/rRNA methyltransferase SpoU type" evidence="4">
    <location>
        <begin position="107"/>
        <end position="241"/>
    </location>
</feature>
<comment type="similarity">
    <text evidence="1">Belongs to the class IV-like SAM-binding methyltransferase superfamily. RNA methyltransferase TrmH family.</text>
</comment>
<dbReference type="PANTHER" id="PTHR43191">
    <property type="entry name" value="RRNA METHYLTRANSFERASE 3"/>
    <property type="match status" value="1"/>
</dbReference>
<evidence type="ECO:0000313" key="6">
    <source>
        <dbReference type="EMBL" id="SEA31577.1"/>
    </source>
</evidence>
<sequence length="246" mass="26630">MLSKAQIKYIQSLQHKKNRQKFSQYIAEGDKIVQELLQARMPVQKIFATTAWLEQHVSAIRHLPAGNVIAVEEGVLKQLSSLTTPNNAMALLNMEPVSNPMPVKGTVVLALEAIQDPGNMGTLIRIADWFGIPQIICSPDCVDVYNPKTIQATMGSIARVRIAEYDISEVLKRSGLPSYAATLHGKNIADFSTIKEGIILIGNEGRGLTAEVQELATHKITIPKLGGAESLNAAVAAGIICGRLLI</sequence>